<organism evidence="9 10">
    <name type="scientific">Chromobacterium haemolyticum</name>
    <dbReference type="NCBI Taxonomy" id="394935"/>
    <lineage>
        <taxon>Bacteria</taxon>
        <taxon>Pseudomonadati</taxon>
        <taxon>Pseudomonadota</taxon>
        <taxon>Betaproteobacteria</taxon>
        <taxon>Neisseriales</taxon>
        <taxon>Chromobacteriaceae</taxon>
        <taxon>Chromobacterium</taxon>
    </lineage>
</organism>
<dbReference type="InterPro" id="IPR001444">
    <property type="entry name" value="Flag_bb_rod_N"/>
</dbReference>
<protein>
    <recommendedName>
        <fullName evidence="3 6">Flagellar basal-body rod protein FlgC</fullName>
    </recommendedName>
</protein>
<evidence type="ECO:0000256" key="4">
    <source>
        <dbReference type="ARBA" id="ARBA00023143"/>
    </source>
</evidence>
<dbReference type="PANTHER" id="PTHR30435">
    <property type="entry name" value="FLAGELLAR PROTEIN"/>
    <property type="match status" value="1"/>
</dbReference>
<evidence type="ECO:0000256" key="1">
    <source>
        <dbReference type="ARBA" id="ARBA00004117"/>
    </source>
</evidence>
<proteinExistence type="inferred from homology"/>
<dbReference type="InterPro" id="IPR006299">
    <property type="entry name" value="FlgC"/>
</dbReference>
<comment type="similarity">
    <text evidence="2">Belongs to the flagella basal body rod proteins family.</text>
</comment>
<evidence type="ECO:0000313" key="9">
    <source>
        <dbReference type="EMBL" id="OQS33087.1"/>
    </source>
</evidence>
<dbReference type="AlphaFoldDB" id="A0A1W0CED0"/>
<dbReference type="InterPro" id="IPR019776">
    <property type="entry name" value="Flagellar_basal_body_rod_CS"/>
</dbReference>
<keyword evidence="9" id="KW-0282">Flagellum</keyword>
<comment type="subcellular location">
    <subcellularLocation>
        <location evidence="1 6">Bacterial flagellum basal body</location>
    </subcellularLocation>
</comment>
<reference evidence="9 10" key="1">
    <citation type="submission" date="2017-02" db="EMBL/GenBank/DDBJ databases">
        <title>Chromobacterium haemolyticum H5244.</title>
        <authorList>
            <person name="Gulvik C.A."/>
        </authorList>
    </citation>
    <scope>NUCLEOTIDE SEQUENCE [LARGE SCALE GENOMIC DNA]</scope>
    <source>
        <strain evidence="9 10">H5244</strain>
    </source>
</reference>
<feature type="domain" description="Flagellar basal body rod protein N-terminal" evidence="7">
    <location>
        <begin position="8"/>
        <end position="33"/>
    </location>
</feature>
<gene>
    <name evidence="9" type="ORF">B0T45_20775</name>
</gene>
<dbReference type="EMBL" id="MUKV01000041">
    <property type="protein sequence ID" value="OQS33087.1"/>
    <property type="molecule type" value="Genomic_DNA"/>
</dbReference>
<sequence length="141" mass="15125">MSFRDISRIAGSAMTAQTVRLNTVASNLANADTAAGSEQAAYRSRKPVFATQYRGGDSFDGWRGASVGVLDVVQNQEPVRKAHEPGNPLADADGNVFYSNVNAVEEMTDMLSASRAFQTNVEVLARVKGMQQDLLKLGDNA</sequence>
<keyword evidence="9" id="KW-0969">Cilium</keyword>
<dbReference type="RefSeq" id="WP_081556780.1">
    <property type="nucleotide sequence ID" value="NZ_LXRL01000090.1"/>
</dbReference>
<name>A0A1W0CED0_9NEIS</name>
<evidence type="ECO:0000256" key="3">
    <source>
        <dbReference type="ARBA" id="ARBA00017941"/>
    </source>
</evidence>
<dbReference type="InterPro" id="IPR010930">
    <property type="entry name" value="Flg_bb/hook_C_dom"/>
</dbReference>
<feature type="domain" description="Flagellar basal-body/hook protein C-terminal" evidence="8">
    <location>
        <begin position="96"/>
        <end position="137"/>
    </location>
</feature>
<comment type="caution">
    <text evidence="9">The sequence shown here is derived from an EMBL/GenBank/DDBJ whole genome shotgun (WGS) entry which is preliminary data.</text>
</comment>
<evidence type="ECO:0000256" key="5">
    <source>
        <dbReference type="ARBA" id="ARBA00025933"/>
    </source>
</evidence>
<evidence type="ECO:0000256" key="6">
    <source>
        <dbReference type="RuleBase" id="RU362062"/>
    </source>
</evidence>
<dbReference type="Pfam" id="PF00460">
    <property type="entry name" value="Flg_bb_rod"/>
    <property type="match status" value="1"/>
</dbReference>
<dbReference type="GO" id="GO:0030694">
    <property type="term" value="C:bacterial-type flagellum basal body, rod"/>
    <property type="evidence" value="ECO:0007669"/>
    <property type="project" value="UniProtKB-UniRule"/>
</dbReference>
<dbReference type="PANTHER" id="PTHR30435:SF29">
    <property type="entry name" value="FLAGELLAR BASAL-BODY ROD PROTEIN FLGC"/>
    <property type="match status" value="1"/>
</dbReference>
<dbReference type="Pfam" id="PF06429">
    <property type="entry name" value="Flg_bbr_C"/>
    <property type="match status" value="1"/>
</dbReference>
<keyword evidence="4 6" id="KW-0975">Bacterial flagellum</keyword>
<evidence type="ECO:0000313" key="10">
    <source>
        <dbReference type="Proteomes" id="UP000192721"/>
    </source>
</evidence>
<evidence type="ECO:0000259" key="7">
    <source>
        <dbReference type="Pfam" id="PF00460"/>
    </source>
</evidence>
<evidence type="ECO:0000259" key="8">
    <source>
        <dbReference type="Pfam" id="PF06429"/>
    </source>
</evidence>
<dbReference type="NCBIfam" id="TIGR01395">
    <property type="entry name" value="FlgC"/>
    <property type="match status" value="1"/>
</dbReference>
<dbReference type="PROSITE" id="PS00588">
    <property type="entry name" value="FLAGELLA_BB_ROD"/>
    <property type="match status" value="1"/>
</dbReference>
<dbReference type="Proteomes" id="UP000192721">
    <property type="component" value="Unassembled WGS sequence"/>
</dbReference>
<keyword evidence="9" id="KW-0966">Cell projection</keyword>
<evidence type="ECO:0000256" key="2">
    <source>
        <dbReference type="ARBA" id="ARBA00009677"/>
    </source>
</evidence>
<comment type="subunit">
    <text evidence="5 6">The basal body constitutes a major portion of the flagellar organelle and consists of four rings (L,P,S, and M) mounted on a central rod. The rod consists of about 26 subunits of FlgG in the distal portion, and FlgB, FlgC and FlgF are thought to build up the proximal portion of the rod with about 6 subunits each.</text>
</comment>
<accession>A0A1W0CED0</accession>
<dbReference type="GO" id="GO:0071978">
    <property type="term" value="P:bacterial-type flagellum-dependent swarming motility"/>
    <property type="evidence" value="ECO:0007669"/>
    <property type="project" value="TreeGrafter"/>
</dbReference>